<dbReference type="InterPro" id="IPR029052">
    <property type="entry name" value="Metallo-depent_PP-like"/>
</dbReference>
<dbReference type="SUPFAM" id="SSF56300">
    <property type="entry name" value="Metallo-dependent phosphatases"/>
    <property type="match status" value="1"/>
</dbReference>
<dbReference type="Proteomes" id="UP000268652">
    <property type="component" value="Unassembled WGS sequence"/>
</dbReference>
<dbReference type="GO" id="GO:0008758">
    <property type="term" value="F:UDP-2,3-diacylglucosamine hydrolase activity"/>
    <property type="evidence" value="ECO:0007669"/>
    <property type="project" value="TreeGrafter"/>
</dbReference>
<name>A0A3A9WC94_9ACTN</name>
<evidence type="ECO:0008006" key="7">
    <source>
        <dbReference type="Google" id="ProtNLM"/>
    </source>
</evidence>
<evidence type="ECO:0000313" key="5">
    <source>
        <dbReference type="Proteomes" id="UP000268652"/>
    </source>
</evidence>
<sequence>MRDLGPHPLLNHLVPREVVEAREVEVRDGHPGGGRDRSRACVLLAHQPAVVHEAADHGVDPRLSGHTHGGQLWPGNLIAELANPTVAGLERHGDALLHVTRGAGAWGPPVRVDALPDVTVVTLSSVTQASGRAA</sequence>
<proteinExistence type="predicted"/>
<comment type="caution">
    <text evidence="3">The sequence shown here is derived from an EMBL/GenBank/DDBJ whole genome shotgun (WGS) entry which is preliminary data.</text>
</comment>
<keyword evidence="2" id="KW-0378">Hydrolase</keyword>
<organism evidence="3 6">
    <name type="scientific">Streptomyces radicis</name>
    <dbReference type="NCBI Taxonomy" id="1750517"/>
    <lineage>
        <taxon>Bacteria</taxon>
        <taxon>Bacillati</taxon>
        <taxon>Actinomycetota</taxon>
        <taxon>Actinomycetes</taxon>
        <taxon>Kitasatosporales</taxon>
        <taxon>Streptomycetaceae</taxon>
        <taxon>Streptomyces</taxon>
    </lineage>
</organism>
<dbReference type="GO" id="GO:0046872">
    <property type="term" value="F:metal ion binding"/>
    <property type="evidence" value="ECO:0007669"/>
    <property type="project" value="UniProtKB-KW"/>
</dbReference>
<keyword evidence="5" id="KW-1185">Reference proteome</keyword>
<protein>
    <recommendedName>
        <fullName evidence="7">Metallophosphoesterase</fullName>
    </recommendedName>
</protein>
<dbReference type="PANTHER" id="PTHR31302">
    <property type="entry name" value="TRANSMEMBRANE PROTEIN WITH METALLOPHOSPHOESTERASE DOMAIN-RELATED"/>
    <property type="match status" value="1"/>
</dbReference>
<evidence type="ECO:0000256" key="2">
    <source>
        <dbReference type="ARBA" id="ARBA00022801"/>
    </source>
</evidence>
<keyword evidence="1" id="KW-0479">Metal-binding</keyword>
<dbReference type="EMBL" id="RBDY01000005">
    <property type="protein sequence ID" value="RKN24875.1"/>
    <property type="molecule type" value="Genomic_DNA"/>
</dbReference>
<dbReference type="Proteomes" id="UP000275024">
    <property type="component" value="Unassembled WGS sequence"/>
</dbReference>
<dbReference type="PANTHER" id="PTHR31302:SF31">
    <property type="entry name" value="PHOSPHODIESTERASE YAEI"/>
    <property type="match status" value="1"/>
</dbReference>
<evidence type="ECO:0000256" key="1">
    <source>
        <dbReference type="ARBA" id="ARBA00022723"/>
    </source>
</evidence>
<evidence type="ECO:0000313" key="3">
    <source>
        <dbReference type="EMBL" id="RKN10615.1"/>
    </source>
</evidence>
<dbReference type="EMBL" id="RBDX01000005">
    <property type="protein sequence ID" value="RKN10615.1"/>
    <property type="molecule type" value="Genomic_DNA"/>
</dbReference>
<gene>
    <name evidence="4" type="ORF">D7318_10535</name>
    <name evidence="3" type="ORF">D7319_09355</name>
</gene>
<dbReference type="OrthoDB" id="9780884at2"/>
<accession>A0A3A9WC94</accession>
<dbReference type="GO" id="GO:0016020">
    <property type="term" value="C:membrane"/>
    <property type="evidence" value="ECO:0007669"/>
    <property type="project" value="GOC"/>
</dbReference>
<evidence type="ECO:0000313" key="6">
    <source>
        <dbReference type="Proteomes" id="UP000275024"/>
    </source>
</evidence>
<reference evidence="5 6" key="1">
    <citation type="submission" date="2018-09" db="EMBL/GenBank/DDBJ databases">
        <title>Streptomyces sp. nov. DS1-2, an endophytic actinomycete isolated from roots of Dendrobium scabrilingue.</title>
        <authorList>
            <person name="Kuncharoen N."/>
            <person name="Kudo T."/>
            <person name="Ohkuma M."/>
            <person name="Yuki M."/>
            <person name="Tanasupawat S."/>
        </authorList>
    </citation>
    <scope>NUCLEOTIDE SEQUENCE [LARGE SCALE GENOMIC DNA]</scope>
    <source>
        <strain evidence="3 6">AZ1-7</strain>
        <strain evidence="4 5">DS1-2</strain>
    </source>
</reference>
<evidence type="ECO:0000313" key="4">
    <source>
        <dbReference type="EMBL" id="RKN24875.1"/>
    </source>
</evidence>
<dbReference type="InterPro" id="IPR051158">
    <property type="entry name" value="Metallophosphoesterase_sf"/>
</dbReference>
<dbReference type="GO" id="GO:0009245">
    <property type="term" value="P:lipid A biosynthetic process"/>
    <property type="evidence" value="ECO:0007669"/>
    <property type="project" value="TreeGrafter"/>
</dbReference>
<dbReference type="AlphaFoldDB" id="A0A3A9WC94"/>